<keyword evidence="3" id="KW-1185">Reference proteome</keyword>
<reference evidence="2 3" key="1">
    <citation type="submission" date="2019-02" db="EMBL/GenBank/DDBJ databases">
        <title>Deep-cultivation of Planctomycetes and their phenomic and genomic characterization uncovers novel biology.</title>
        <authorList>
            <person name="Wiegand S."/>
            <person name="Jogler M."/>
            <person name="Boedeker C."/>
            <person name="Pinto D."/>
            <person name="Vollmers J."/>
            <person name="Rivas-Marin E."/>
            <person name="Kohn T."/>
            <person name="Peeters S.H."/>
            <person name="Heuer A."/>
            <person name="Rast P."/>
            <person name="Oberbeckmann S."/>
            <person name="Bunk B."/>
            <person name="Jeske O."/>
            <person name="Meyerdierks A."/>
            <person name="Storesund J.E."/>
            <person name="Kallscheuer N."/>
            <person name="Luecker S."/>
            <person name="Lage O.M."/>
            <person name="Pohl T."/>
            <person name="Merkel B.J."/>
            <person name="Hornburger P."/>
            <person name="Mueller R.-W."/>
            <person name="Bruemmer F."/>
            <person name="Labrenz M."/>
            <person name="Spormann A.M."/>
            <person name="Op den Camp H."/>
            <person name="Overmann J."/>
            <person name="Amann R."/>
            <person name="Jetten M.S.M."/>
            <person name="Mascher T."/>
            <person name="Medema M.H."/>
            <person name="Devos D.P."/>
            <person name="Kaster A.-K."/>
            <person name="Ovreas L."/>
            <person name="Rohde M."/>
            <person name="Galperin M.Y."/>
            <person name="Jogler C."/>
        </authorList>
    </citation>
    <scope>NUCLEOTIDE SEQUENCE [LARGE SCALE GENOMIC DNA]</scope>
    <source>
        <strain evidence="2 3">ElP</strain>
    </source>
</reference>
<evidence type="ECO:0000313" key="2">
    <source>
        <dbReference type="EMBL" id="QDV33102.1"/>
    </source>
</evidence>
<feature type="region of interest" description="Disordered" evidence="1">
    <location>
        <begin position="1"/>
        <end position="70"/>
    </location>
</feature>
<sequence length="263" mass="28568">MFRRNRDDHPAVVPPAPASVPASDRRRHTPDRRRRPSLEGLEARQLLSNAPPMASAAVSSPVPGPSASSAPVVFRHTPLPTLRAWSGQPFEGAVASFIANTRIPADQLSATIDWGDGQASPGVIQPSPWGGFYVRGAHAYGPGTSGMTWVRVDVSDARTGGWLVGVEQRMAVSQPSASRAALVSAGFQPAASQADHAARPQPARLRFVERRQRYHDATDRFARGEASAEDIRYVSQVRDFIEDQNKSYFEKLGDTFVDSIPFT</sequence>
<accession>A0A518GX12</accession>
<proteinExistence type="predicted"/>
<evidence type="ECO:0000313" key="3">
    <source>
        <dbReference type="Proteomes" id="UP000317835"/>
    </source>
</evidence>
<dbReference type="AlphaFoldDB" id="A0A518GX12"/>
<dbReference type="Proteomes" id="UP000317835">
    <property type="component" value="Chromosome"/>
</dbReference>
<protein>
    <submittedName>
        <fullName evidence="2">Uncharacterized protein</fullName>
    </submittedName>
</protein>
<organism evidence="2 3">
    <name type="scientific">Tautonia plasticadhaerens</name>
    <dbReference type="NCBI Taxonomy" id="2527974"/>
    <lineage>
        <taxon>Bacteria</taxon>
        <taxon>Pseudomonadati</taxon>
        <taxon>Planctomycetota</taxon>
        <taxon>Planctomycetia</taxon>
        <taxon>Isosphaerales</taxon>
        <taxon>Isosphaeraceae</taxon>
        <taxon>Tautonia</taxon>
    </lineage>
</organism>
<dbReference type="KEGG" id="tpla:ElP_09440"/>
<evidence type="ECO:0000256" key="1">
    <source>
        <dbReference type="SAM" id="MobiDB-lite"/>
    </source>
</evidence>
<feature type="compositionally biased region" description="Basic and acidic residues" evidence="1">
    <location>
        <begin position="1"/>
        <end position="10"/>
    </location>
</feature>
<feature type="compositionally biased region" description="Low complexity" evidence="1">
    <location>
        <begin position="50"/>
        <end position="70"/>
    </location>
</feature>
<dbReference type="RefSeq" id="WP_145267518.1">
    <property type="nucleotide sequence ID" value="NZ_CP036426.1"/>
</dbReference>
<dbReference type="OrthoDB" id="290773at2"/>
<name>A0A518GX12_9BACT</name>
<dbReference type="EMBL" id="CP036426">
    <property type="protein sequence ID" value="QDV33102.1"/>
    <property type="molecule type" value="Genomic_DNA"/>
</dbReference>
<feature type="compositionally biased region" description="Basic residues" evidence="1">
    <location>
        <begin position="25"/>
        <end position="35"/>
    </location>
</feature>
<gene>
    <name evidence="2" type="ORF">ElP_09440</name>
</gene>